<dbReference type="Pfam" id="PF00126">
    <property type="entry name" value="HTH_1"/>
    <property type="match status" value="1"/>
</dbReference>
<dbReference type="InterPro" id="IPR036388">
    <property type="entry name" value="WH-like_DNA-bd_sf"/>
</dbReference>
<dbReference type="FunFam" id="1.10.10.10:FF:000001">
    <property type="entry name" value="LysR family transcriptional regulator"/>
    <property type="match status" value="1"/>
</dbReference>
<evidence type="ECO:0000313" key="6">
    <source>
        <dbReference type="EMBL" id="SDU88302.1"/>
    </source>
</evidence>
<organism evidence="6 7">
    <name type="scientific">Pseudomonas mucidolens</name>
    <dbReference type="NCBI Taxonomy" id="46679"/>
    <lineage>
        <taxon>Bacteria</taxon>
        <taxon>Pseudomonadati</taxon>
        <taxon>Pseudomonadota</taxon>
        <taxon>Gammaproteobacteria</taxon>
        <taxon>Pseudomonadales</taxon>
        <taxon>Pseudomonadaceae</taxon>
        <taxon>Pseudomonas</taxon>
    </lineage>
</organism>
<dbReference type="EMBL" id="LT629802">
    <property type="protein sequence ID" value="SDU88302.1"/>
    <property type="molecule type" value="Genomic_DNA"/>
</dbReference>
<dbReference type="STRING" id="46679.SAMN05216202_1041"/>
<dbReference type="SUPFAM" id="SSF46785">
    <property type="entry name" value="Winged helix' DNA-binding domain"/>
    <property type="match status" value="1"/>
</dbReference>
<comment type="similarity">
    <text evidence="1">Belongs to the LysR transcriptional regulatory family.</text>
</comment>
<gene>
    <name evidence="6" type="ORF">SAMN05216202_1041</name>
</gene>
<dbReference type="PROSITE" id="PS50931">
    <property type="entry name" value="HTH_LYSR"/>
    <property type="match status" value="1"/>
</dbReference>
<evidence type="ECO:0000256" key="4">
    <source>
        <dbReference type="ARBA" id="ARBA00023163"/>
    </source>
</evidence>
<dbReference type="InterPro" id="IPR005119">
    <property type="entry name" value="LysR_subst-bd"/>
</dbReference>
<keyword evidence="2" id="KW-0805">Transcription regulation</keyword>
<accession>A0A1H2M5B9</accession>
<proteinExistence type="inferred from homology"/>
<keyword evidence="4" id="KW-0804">Transcription</keyword>
<dbReference type="Pfam" id="PF03466">
    <property type="entry name" value="LysR_substrate"/>
    <property type="match status" value="1"/>
</dbReference>
<dbReference type="PANTHER" id="PTHR30126">
    <property type="entry name" value="HTH-TYPE TRANSCRIPTIONAL REGULATOR"/>
    <property type="match status" value="1"/>
</dbReference>
<evidence type="ECO:0000313" key="7">
    <source>
        <dbReference type="Proteomes" id="UP000198600"/>
    </source>
</evidence>
<dbReference type="InterPro" id="IPR036390">
    <property type="entry name" value="WH_DNA-bd_sf"/>
</dbReference>
<keyword evidence="3 6" id="KW-0238">DNA-binding</keyword>
<dbReference type="Gene3D" id="1.10.10.10">
    <property type="entry name" value="Winged helix-like DNA-binding domain superfamily/Winged helix DNA-binding domain"/>
    <property type="match status" value="1"/>
</dbReference>
<evidence type="ECO:0000256" key="1">
    <source>
        <dbReference type="ARBA" id="ARBA00009437"/>
    </source>
</evidence>
<dbReference type="RefSeq" id="WP_084380517.1">
    <property type="nucleotide sequence ID" value="NZ_LS483433.1"/>
</dbReference>
<feature type="domain" description="HTH lysR-type" evidence="5">
    <location>
        <begin position="2"/>
        <end position="59"/>
    </location>
</feature>
<dbReference type="GO" id="GO:0000976">
    <property type="term" value="F:transcription cis-regulatory region binding"/>
    <property type="evidence" value="ECO:0007669"/>
    <property type="project" value="TreeGrafter"/>
</dbReference>
<protein>
    <submittedName>
        <fullName evidence="6">DNA-binding transcriptional regulator, LysR family</fullName>
    </submittedName>
</protein>
<dbReference type="OrthoDB" id="5293066at2"/>
<dbReference type="Proteomes" id="UP000198600">
    <property type="component" value="Chromosome I"/>
</dbReference>
<dbReference type="Gene3D" id="3.40.190.290">
    <property type="match status" value="1"/>
</dbReference>
<dbReference type="GO" id="GO:0003700">
    <property type="term" value="F:DNA-binding transcription factor activity"/>
    <property type="evidence" value="ECO:0007669"/>
    <property type="project" value="InterPro"/>
</dbReference>
<dbReference type="InterPro" id="IPR000847">
    <property type="entry name" value="LysR_HTH_N"/>
</dbReference>
<dbReference type="NCBIfam" id="NF008294">
    <property type="entry name" value="PRK11074.1"/>
    <property type="match status" value="1"/>
</dbReference>
<evidence type="ECO:0000256" key="2">
    <source>
        <dbReference type="ARBA" id="ARBA00023015"/>
    </source>
</evidence>
<dbReference type="PANTHER" id="PTHR30126:SF18">
    <property type="entry name" value="LYSR FAMILY TRANSCRIPTIONAL REGULATOR"/>
    <property type="match status" value="1"/>
</dbReference>
<evidence type="ECO:0000256" key="3">
    <source>
        <dbReference type="ARBA" id="ARBA00023125"/>
    </source>
</evidence>
<dbReference type="SUPFAM" id="SSF53850">
    <property type="entry name" value="Periplasmic binding protein-like II"/>
    <property type="match status" value="1"/>
</dbReference>
<keyword evidence="7" id="KW-1185">Reference proteome</keyword>
<evidence type="ECO:0000259" key="5">
    <source>
        <dbReference type="PROSITE" id="PS50931"/>
    </source>
</evidence>
<name>A0A1H2M5B9_9PSED</name>
<sequence length="307" mass="34426">MWSEYSLDVIDAVARHGSFSAAAQELHRVPSAVSYTVRQLEEWLAVPLFVRRHRDVELTPAGKLFVDEARGVMKKMLGTRRLCQQLANGWSGQLKVAVDSIVKQQRCRQLVLDFYRQFPDVELLLEYEVYNGVWDALADERTDIVIGATSAVPVASHFAFRDMGLLNWVCVVSARHPLAQVEGLLNDDQLRPFASLCMTDTSRNLPKRDTWTLDNQRRLVVPNWASAMDCLCDGLCVGMVPAHRVQTLIESGELVSLQLSRPFPASPSCVAWAQNKLSPAMTWLLEYLGDTETMNQEWLNGLPGAPA</sequence>
<dbReference type="AlphaFoldDB" id="A0A1H2M5B9"/>
<reference evidence="7" key="1">
    <citation type="submission" date="2016-10" db="EMBL/GenBank/DDBJ databases">
        <authorList>
            <person name="Varghese N."/>
            <person name="Submissions S."/>
        </authorList>
    </citation>
    <scope>NUCLEOTIDE SEQUENCE [LARGE SCALE GENOMIC DNA]</scope>
    <source>
        <strain evidence="7">LMG 2223</strain>
    </source>
</reference>